<evidence type="ECO:0000256" key="6">
    <source>
        <dbReference type="RuleBase" id="RU004005"/>
    </source>
</evidence>
<dbReference type="Proteomes" id="UP000242188">
    <property type="component" value="Unassembled WGS sequence"/>
</dbReference>
<dbReference type="SUPFAM" id="SSF54843">
    <property type="entry name" value="Ribosomal protein L22"/>
    <property type="match status" value="1"/>
</dbReference>
<comment type="similarity">
    <text evidence="1 6">Belongs to the universal ribosomal protein uL22 family.</text>
</comment>
<dbReference type="PANTHER" id="PTHR13501:SF8">
    <property type="entry name" value="LARGE RIBOSOMAL SUBUNIT PROTEIN UL22M"/>
    <property type="match status" value="1"/>
</dbReference>
<dbReference type="OrthoDB" id="416470at2759"/>
<dbReference type="AlphaFoldDB" id="A0A210Q9F0"/>
<evidence type="ECO:0000256" key="2">
    <source>
        <dbReference type="ARBA" id="ARBA00022980"/>
    </source>
</evidence>
<dbReference type="GO" id="GO:0006412">
    <property type="term" value="P:translation"/>
    <property type="evidence" value="ECO:0007669"/>
    <property type="project" value="InterPro"/>
</dbReference>
<gene>
    <name evidence="7" type="ORF">KP79_PYT12755</name>
</gene>
<evidence type="ECO:0000256" key="3">
    <source>
        <dbReference type="ARBA" id="ARBA00023274"/>
    </source>
</evidence>
<protein>
    <recommendedName>
        <fullName evidence="4">Large ribosomal subunit protein uL22m</fullName>
    </recommendedName>
    <alternativeName>
        <fullName evidence="5">39S ribosomal protein L22, mitochondrial</fullName>
    </alternativeName>
</protein>
<evidence type="ECO:0000256" key="5">
    <source>
        <dbReference type="ARBA" id="ARBA00035506"/>
    </source>
</evidence>
<reference evidence="7 8" key="1">
    <citation type="journal article" date="2017" name="Nat. Ecol. Evol.">
        <title>Scallop genome provides insights into evolution of bilaterian karyotype and development.</title>
        <authorList>
            <person name="Wang S."/>
            <person name="Zhang J."/>
            <person name="Jiao W."/>
            <person name="Li J."/>
            <person name="Xun X."/>
            <person name="Sun Y."/>
            <person name="Guo X."/>
            <person name="Huan P."/>
            <person name="Dong B."/>
            <person name="Zhang L."/>
            <person name="Hu X."/>
            <person name="Sun X."/>
            <person name="Wang J."/>
            <person name="Zhao C."/>
            <person name="Wang Y."/>
            <person name="Wang D."/>
            <person name="Huang X."/>
            <person name="Wang R."/>
            <person name="Lv J."/>
            <person name="Li Y."/>
            <person name="Zhang Z."/>
            <person name="Liu B."/>
            <person name="Lu W."/>
            <person name="Hui Y."/>
            <person name="Liang J."/>
            <person name="Zhou Z."/>
            <person name="Hou R."/>
            <person name="Li X."/>
            <person name="Liu Y."/>
            <person name="Li H."/>
            <person name="Ning X."/>
            <person name="Lin Y."/>
            <person name="Zhao L."/>
            <person name="Xing Q."/>
            <person name="Dou J."/>
            <person name="Li Y."/>
            <person name="Mao J."/>
            <person name="Guo H."/>
            <person name="Dou H."/>
            <person name="Li T."/>
            <person name="Mu C."/>
            <person name="Jiang W."/>
            <person name="Fu Q."/>
            <person name="Fu X."/>
            <person name="Miao Y."/>
            <person name="Liu J."/>
            <person name="Yu Q."/>
            <person name="Li R."/>
            <person name="Liao H."/>
            <person name="Li X."/>
            <person name="Kong Y."/>
            <person name="Jiang Z."/>
            <person name="Chourrout D."/>
            <person name="Li R."/>
            <person name="Bao Z."/>
        </authorList>
    </citation>
    <scope>NUCLEOTIDE SEQUENCE [LARGE SCALE GENOMIC DNA]</scope>
    <source>
        <strain evidence="7 8">PY_sf001</strain>
    </source>
</reference>
<dbReference type="STRING" id="6573.A0A210Q9F0"/>
<dbReference type="InterPro" id="IPR047867">
    <property type="entry name" value="Ribosomal_uL22_bac/org-type"/>
</dbReference>
<dbReference type="GO" id="GO:0003735">
    <property type="term" value="F:structural constituent of ribosome"/>
    <property type="evidence" value="ECO:0007669"/>
    <property type="project" value="InterPro"/>
</dbReference>
<dbReference type="Pfam" id="PF00237">
    <property type="entry name" value="Ribosomal_L22"/>
    <property type="match status" value="1"/>
</dbReference>
<keyword evidence="3 6" id="KW-0687">Ribonucleoprotein</keyword>
<name>A0A210Q9F0_MIZYE</name>
<comment type="caution">
    <text evidence="7">The sequence shown here is derived from an EMBL/GenBank/DDBJ whole genome shotgun (WGS) entry which is preliminary data.</text>
</comment>
<dbReference type="EMBL" id="NEDP02004526">
    <property type="protein sequence ID" value="OWF45309.1"/>
    <property type="molecule type" value="Genomic_DNA"/>
</dbReference>
<keyword evidence="8" id="KW-1185">Reference proteome</keyword>
<dbReference type="InterPro" id="IPR001063">
    <property type="entry name" value="Ribosomal_uL22"/>
</dbReference>
<organism evidence="7 8">
    <name type="scientific">Mizuhopecten yessoensis</name>
    <name type="common">Japanese scallop</name>
    <name type="synonym">Patinopecten yessoensis</name>
    <dbReference type="NCBI Taxonomy" id="6573"/>
    <lineage>
        <taxon>Eukaryota</taxon>
        <taxon>Metazoa</taxon>
        <taxon>Spiralia</taxon>
        <taxon>Lophotrochozoa</taxon>
        <taxon>Mollusca</taxon>
        <taxon>Bivalvia</taxon>
        <taxon>Autobranchia</taxon>
        <taxon>Pteriomorphia</taxon>
        <taxon>Pectinida</taxon>
        <taxon>Pectinoidea</taxon>
        <taxon>Pectinidae</taxon>
        <taxon>Mizuhopecten</taxon>
    </lineage>
</organism>
<evidence type="ECO:0000313" key="7">
    <source>
        <dbReference type="EMBL" id="OWF45309.1"/>
    </source>
</evidence>
<dbReference type="GO" id="GO:0005762">
    <property type="term" value="C:mitochondrial large ribosomal subunit"/>
    <property type="evidence" value="ECO:0007669"/>
    <property type="project" value="TreeGrafter"/>
</dbReference>
<keyword evidence="2 6" id="KW-0689">Ribosomal protein</keyword>
<accession>A0A210Q9F0</accession>
<dbReference type="PANTHER" id="PTHR13501">
    <property type="entry name" value="CHLOROPLAST 50S RIBOSOMAL PROTEIN L22-RELATED"/>
    <property type="match status" value="1"/>
</dbReference>
<dbReference type="InterPro" id="IPR036394">
    <property type="entry name" value="Ribosomal_uL22_sf"/>
</dbReference>
<dbReference type="Gene3D" id="3.90.470.10">
    <property type="entry name" value="Ribosomal protein L22/L17"/>
    <property type="match status" value="1"/>
</dbReference>
<evidence type="ECO:0000256" key="4">
    <source>
        <dbReference type="ARBA" id="ARBA00035286"/>
    </source>
</evidence>
<evidence type="ECO:0000256" key="1">
    <source>
        <dbReference type="ARBA" id="ARBA00009451"/>
    </source>
</evidence>
<evidence type="ECO:0000313" key="8">
    <source>
        <dbReference type="Proteomes" id="UP000242188"/>
    </source>
</evidence>
<proteinExistence type="inferred from homology"/>
<sequence length="229" mass="26478">MPDLGKAAEVITTTERQLVKLARKHIPVSTATVQKPLQCSRAIHSSAVVQADYDKDENPPMGRFKVPKKKWFRYNDIVYPPQLPGEPRRPADVCHGRMDIKYSKDKLWYTAGMIRGMTIDEAMKQLTFSPHKGAHIILEVLKEAQQIAVEDHNVEFRYNLWIEESFVNKAKKMKAMGGSKVITVNSCHYYVRISEGKPPKHYFEPVKTGYQQMEEYIKSQRARKIKWSL</sequence>